<proteinExistence type="predicted"/>
<name>A0A6D2J0S9_9BRAS</name>
<organism evidence="1 2">
    <name type="scientific">Microthlaspi erraticum</name>
    <dbReference type="NCBI Taxonomy" id="1685480"/>
    <lineage>
        <taxon>Eukaryota</taxon>
        <taxon>Viridiplantae</taxon>
        <taxon>Streptophyta</taxon>
        <taxon>Embryophyta</taxon>
        <taxon>Tracheophyta</taxon>
        <taxon>Spermatophyta</taxon>
        <taxon>Magnoliopsida</taxon>
        <taxon>eudicotyledons</taxon>
        <taxon>Gunneridae</taxon>
        <taxon>Pentapetalae</taxon>
        <taxon>rosids</taxon>
        <taxon>malvids</taxon>
        <taxon>Brassicales</taxon>
        <taxon>Brassicaceae</taxon>
        <taxon>Coluteocarpeae</taxon>
        <taxon>Microthlaspi</taxon>
    </lineage>
</organism>
<dbReference type="Proteomes" id="UP000467841">
    <property type="component" value="Unassembled WGS sequence"/>
</dbReference>
<sequence length="68" mass="7574">MSSPNRCPTLIGLRLRMVSGESNREVPHRANMRRKHRLAGTSVSRGDNIMETLSCTEAFGETNEVSVE</sequence>
<comment type="caution">
    <text evidence="1">The sequence shown here is derived from an EMBL/GenBank/DDBJ whole genome shotgun (WGS) entry which is preliminary data.</text>
</comment>
<protein>
    <submittedName>
        <fullName evidence="1">Uncharacterized protein</fullName>
    </submittedName>
</protein>
<dbReference type="EMBL" id="CACVBM020001100">
    <property type="protein sequence ID" value="CAA7030962.1"/>
    <property type="molecule type" value="Genomic_DNA"/>
</dbReference>
<dbReference type="AlphaFoldDB" id="A0A6D2J0S9"/>
<accession>A0A6D2J0S9</accession>
<evidence type="ECO:0000313" key="2">
    <source>
        <dbReference type="Proteomes" id="UP000467841"/>
    </source>
</evidence>
<gene>
    <name evidence="1" type="ORF">MERR_LOCUS18197</name>
</gene>
<keyword evidence="2" id="KW-1185">Reference proteome</keyword>
<evidence type="ECO:0000313" key="1">
    <source>
        <dbReference type="EMBL" id="CAA7030962.1"/>
    </source>
</evidence>
<reference evidence="1" key="1">
    <citation type="submission" date="2020-01" db="EMBL/GenBank/DDBJ databases">
        <authorList>
            <person name="Mishra B."/>
        </authorList>
    </citation>
    <scope>NUCLEOTIDE SEQUENCE [LARGE SCALE GENOMIC DNA]</scope>
</reference>